<name>A0A699ZR94_HAELA</name>
<dbReference type="AlphaFoldDB" id="A0A699ZR94"/>
<protein>
    <submittedName>
        <fullName evidence="1">Reverse transcriptase domain-containing protein</fullName>
    </submittedName>
</protein>
<proteinExistence type="predicted"/>
<reference evidence="1 2" key="1">
    <citation type="submission" date="2020-02" db="EMBL/GenBank/DDBJ databases">
        <title>Draft genome sequence of Haematococcus lacustris strain NIES-144.</title>
        <authorList>
            <person name="Morimoto D."/>
            <person name="Nakagawa S."/>
            <person name="Yoshida T."/>
            <person name="Sawayama S."/>
        </authorList>
    </citation>
    <scope>NUCLEOTIDE SEQUENCE [LARGE SCALE GENOMIC DNA]</scope>
    <source>
        <strain evidence="1 2">NIES-144</strain>
    </source>
</reference>
<feature type="non-terminal residue" evidence="1">
    <location>
        <position position="1"/>
    </location>
</feature>
<dbReference type="Proteomes" id="UP000485058">
    <property type="component" value="Unassembled WGS sequence"/>
</dbReference>
<accession>A0A699ZR94</accession>
<comment type="caution">
    <text evidence="1">The sequence shown here is derived from an EMBL/GenBank/DDBJ whole genome shotgun (WGS) entry which is preliminary data.</text>
</comment>
<keyword evidence="1" id="KW-0548">Nucleotidyltransferase</keyword>
<keyword evidence="2" id="KW-1185">Reference proteome</keyword>
<dbReference type="EMBL" id="BLLF01001304">
    <property type="protein sequence ID" value="GFH18462.1"/>
    <property type="molecule type" value="Genomic_DNA"/>
</dbReference>
<evidence type="ECO:0000313" key="2">
    <source>
        <dbReference type="Proteomes" id="UP000485058"/>
    </source>
</evidence>
<feature type="non-terminal residue" evidence="1">
    <location>
        <position position="214"/>
    </location>
</feature>
<keyword evidence="1" id="KW-0695">RNA-directed DNA polymerase</keyword>
<gene>
    <name evidence="1" type="ORF">HaLaN_15274</name>
</gene>
<keyword evidence="1" id="KW-0808">Transferase</keyword>
<dbReference type="GO" id="GO:0003964">
    <property type="term" value="F:RNA-directed DNA polymerase activity"/>
    <property type="evidence" value="ECO:0007669"/>
    <property type="project" value="UniProtKB-KW"/>
</dbReference>
<sequence>MSEGDVIRVAGLDVAVDAIESPVVHMVLCRHPACQHVGPRFGHAAEPAGWSDPEGHVGDVNDERRSAFVFSNFDRMALANVRAGSRRLWVHLGSIYLLTALVMKLLWRQCREVAALRVAHMAGVFEQRSSVAAPGTGIRTAASSARSSFSGTAAESVTRIGSVVRKHDPHAGSAASAVAARSVLITDIPGTPSGTLLTAARSFIWGATVLRFLP</sequence>
<organism evidence="1 2">
    <name type="scientific">Haematococcus lacustris</name>
    <name type="common">Green alga</name>
    <name type="synonym">Haematococcus pluvialis</name>
    <dbReference type="NCBI Taxonomy" id="44745"/>
    <lineage>
        <taxon>Eukaryota</taxon>
        <taxon>Viridiplantae</taxon>
        <taxon>Chlorophyta</taxon>
        <taxon>core chlorophytes</taxon>
        <taxon>Chlorophyceae</taxon>
        <taxon>CS clade</taxon>
        <taxon>Chlamydomonadales</taxon>
        <taxon>Haematococcaceae</taxon>
        <taxon>Haematococcus</taxon>
    </lineage>
</organism>
<evidence type="ECO:0000313" key="1">
    <source>
        <dbReference type="EMBL" id="GFH18462.1"/>
    </source>
</evidence>